<dbReference type="InterPro" id="IPR002656">
    <property type="entry name" value="Acyl_transf_3_dom"/>
</dbReference>
<dbReference type="GO" id="GO:0016020">
    <property type="term" value="C:membrane"/>
    <property type="evidence" value="ECO:0007669"/>
    <property type="project" value="TreeGrafter"/>
</dbReference>
<dbReference type="KEGG" id="hhy:Halhy_3158"/>
<dbReference type="STRING" id="760192.Halhy_3158"/>
<dbReference type="Proteomes" id="UP000008461">
    <property type="component" value="Chromosome"/>
</dbReference>
<feature type="transmembrane region" description="Helical" evidence="1">
    <location>
        <begin position="243"/>
        <end position="259"/>
    </location>
</feature>
<gene>
    <name evidence="3" type="ordered locus">Halhy_3158</name>
</gene>
<feature type="domain" description="Acyltransferase 3" evidence="2">
    <location>
        <begin position="21"/>
        <end position="321"/>
    </location>
</feature>
<dbReference type="HOGENOM" id="CLU_005679_2_0_10"/>
<keyword evidence="1" id="KW-0812">Transmembrane</keyword>
<evidence type="ECO:0000313" key="3">
    <source>
        <dbReference type="EMBL" id="AEE51019.1"/>
    </source>
</evidence>
<feature type="transmembrane region" description="Helical" evidence="1">
    <location>
        <begin position="102"/>
        <end position="121"/>
    </location>
</feature>
<keyword evidence="4" id="KW-1185">Reference proteome</keyword>
<dbReference type="EMBL" id="CP002691">
    <property type="protein sequence ID" value="AEE51019.1"/>
    <property type="molecule type" value="Genomic_DNA"/>
</dbReference>
<evidence type="ECO:0000259" key="2">
    <source>
        <dbReference type="Pfam" id="PF01757"/>
    </source>
</evidence>
<keyword evidence="1" id="KW-0472">Membrane</keyword>
<dbReference type="GO" id="GO:0000271">
    <property type="term" value="P:polysaccharide biosynthetic process"/>
    <property type="evidence" value="ECO:0007669"/>
    <property type="project" value="TreeGrafter"/>
</dbReference>
<sequence length="348" mass="40962">MMPSKPSPLPVPDQNANISTIELLRGLAATLVCFYHFTHGNNTFISDQNWVKHLFSKGWLGVEIFFVISGFIIPYSMARSRYEWRHYPYFLLKRWVRIDPPYLLSIIFVLTLNAAAVLWLVKSPAFELRQVLLHVGYLIPFFPPLEWLNGVYWTLAIEFQYYLLIGLLFPLLYHQQRIYFWLVTMGLLSIAWLTSNPTMFFDFSMYFVLGFALFRRVEKQMGIVEFLIFSAIAFYVIEYKFSLQFMFAGMFPWFLIAFFPSLHAKALRWLGMISYSLYLIHLPLGKKLIPFIARYVEGDWPRLGMLVLLFGFTLALAYGFYYLIERPAMRWSKFFKYGGKSKSTTESN</sequence>
<reference key="2">
    <citation type="submission" date="2011-04" db="EMBL/GenBank/DDBJ databases">
        <title>Complete sequence of chromosome of Haliscomenobacter hydrossis DSM 1100.</title>
        <authorList>
            <consortium name="US DOE Joint Genome Institute (JGI-PGF)"/>
            <person name="Lucas S."/>
            <person name="Han J."/>
            <person name="Lapidus A."/>
            <person name="Bruce D."/>
            <person name="Goodwin L."/>
            <person name="Pitluck S."/>
            <person name="Peters L."/>
            <person name="Kyrpides N."/>
            <person name="Mavromatis K."/>
            <person name="Ivanova N."/>
            <person name="Ovchinnikova G."/>
            <person name="Pagani I."/>
            <person name="Daligault H."/>
            <person name="Detter J.C."/>
            <person name="Han C."/>
            <person name="Land M."/>
            <person name="Hauser L."/>
            <person name="Markowitz V."/>
            <person name="Cheng J.-F."/>
            <person name="Hugenholtz P."/>
            <person name="Woyke T."/>
            <person name="Wu D."/>
            <person name="Verbarg S."/>
            <person name="Frueling A."/>
            <person name="Brambilla E."/>
            <person name="Klenk H.-P."/>
            <person name="Eisen J.A."/>
        </authorList>
    </citation>
    <scope>NUCLEOTIDE SEQUENCE</scope>
    <source>
        <strain>DSM 1100</strain>
    </source>
</reference>
<dbReference type="InterPro" id="IPR050879">
    <property type="entry name" value="Acyltransferase_3"/>
</dbReference>
<dbReference type="PANTHER" id="PTHR23028">
    <property type="entry name" value="ACETYLTRANSFERASE"/>
    <property type="match status" value="1"/>
</dbReference>
<protein>
    <submittedName>
        <fullName evidence="3">Acyltransferase 3</fullName>
    </submittedName>
</protein>
<evidence type="ECO:0000256" key="1">
    <source>
        <dbReference type="SAM" id="Phobius"/>
    </source>
</evidence>
<dbReference type="eggNOG" id="COG1835">
    <property type="taxonomic scope" value="Bacteria"/>
</dbReference>
<keyword evidence="3" id="KW-0012">Acyltransferase</keyword>
<dbReference type="OrthoDB" id="290051at2"/>
<reference evidence="3 4" key="1">
    <citation type="journal article" date="2011" name="Stand. Genomic Sci.">
        <title>Complete genome sequence of Haliscomenobacter hydrossis type strain (O).</title>
        <authorList>
            <consortium name="US DOE Joint Genome Institute (JGI-PGF)"/>
            <person name="Daligault H."/>
            <person name="Lapidus A."/>
            <person name="Zeytun A."/>
            <person name="Nolan M."/>
            <person name="Lucas S."/>
            <person name="Del Rio T.G."/>
            <person name="Tice H."/>
            <person name="Cheng J.F."/>
            <person name="Tapia R."/>
            <person name="Han C."/>
            <person name="Goodwin L."/>
            <person name="Pitluck S."/>
            <person name="Liolios K."/>
            <person name="Pagani I."/>
            <person name="Ivanova N."/>
            <person name="Huntemann M."/>
            <person name="Mavromatis K."/>
            <person name="Mikhailova N."/>
            <person name="Pati A."/>
            <person name="Chen A."/>
            <person name="Palaniappan K."/>
            <person name="Land M."/>
            <person name="Hauser L."/>
            <person name="Brambilla E.M."/>
            <person name="Rohde M."/>
            <person name="Verbarg S."/>
            <person name="Goker M."/>
            <person name="Bristow J."/>
            <person name="Eisen J.A."/>
            <person name="Markowitz V."/>
            <person name="Hugenholtz P."/>
            <person name="Kyrpides N.C."/>
            <person name="Klenk H.P."/>
            <person name="Woyke T."/>
        </authorList>
    </citation>
    <scope>NUCLEOTIDE SEQUENCE [LARGE SCALE GENOMIC DNA]</scope>
    <source>
        <strain evidence="4">ATCC 27775 / DSM 1100 / LMG 10767 / O</strain>
    </source>
</reference>
<dbReference type="Pfam" id="PF01757">
    <property type="entry name" value="Acyl_transf_3"/>
    <property type="match status" value="1"/>
</dbReference>
<feature type="transmembrane region" description="Helical" evidence="1">
    <location>
        <begin position="178"/>
        <end position="193"/>
    </location>
</feature>
<dbReference type="AlphaFoldDB" id="F4KQP6"/>
<accession>F4KQP6</accession>
<keyword evidence="1" id="KW-1133">Transmembrane helix</keyword>
<feature type="transmembrane region" description="Helical" evidence="1">
    <location>
        <begin position="221"/>
        <end position="237"/>
    </location>
</feature>
<organism evidence="3 4">
    <name type="scientific">Haliscomenobacter hydrossis (strain ATCC 27775 / DSM 1100 / LMG 10767 / O)</name>
    <dbReference type="NCBI Taxonomy" id="760192"/>
    <lineage>
        <taxon>Bacteria</taxon>
        <taxon>Pseudomonadati</taxon>
        <taxon>Bacteroidota</taxon>
        <taxon>Saprospiria</taxon>
        <taxon>Saprospirales</taxon>
        <taxon>Haliscomenobacteraceae</taxon>
        <taxon>Haliscomenobacter</taxon>
    </lineage>
</organism>
<feature type="transmembrane region" description="Helical" evidence="1">
    <location>
        <begin position="304"/>
        <end position="324"/>
    </location>
</feature>
<proteinExistence type="predicted"/>
<keyword evidence="3" id="KW-0808">Transferase</keyword>
<name>F4KQP6_HALH1</name>
<feature type="transmembrane region" description="Helical" evidence="1">
    <location>
        <begin position="150"/>
        <end position="171"/>
    </location>
</feature>
<evidence type="ECO:0000313" key="4">
    <source>
        <dbReference type="Proteomes" id="UP000008461"/>
    </source>
</evidence>
<dbReference type="GO" id="GO:0016747">
    <property type="term" value="F:acyltransferase activity, transferring groups other than amino-acyl groups"/>
    <property type="evidence" value="ECO:0007669"/>
    <property type="project" value="InterPro"/>
</dbReference>
<feature type="transmembrane region" description="Helical" evidence="1">
    <location>
        <begin position="58"/>
        <end position="78"/>
    </location>
</feature>
<dbReference type="PANTHER" id="PTHR23028:SF131">
    <property type="entry name" value="BLR2367 PROTEIN"/>
    <property type="match status" value="1"/>
</dbReference>